<evidence type="ECO:0000313" key="2">
    <source>
        <dbReference type="Proteomes" id="UP000235965"/>
    </source>
</evidence>
<name>A0A2J7RHK2_9NEOP</name>
<dbReference type="PANTHER" id="PTHR47326">
    <property type="entry name" value="TRANSPOSABLE ELEMENT TC3 TRANSPOSASE-LIKE PROTEIN"/>
    <property type="match status" value="1"/>
</dbReference>
<reference evidence="1 2" key="1">
    <citation type="submission" date="2017-12" db="EMBL/GenBank/DDBJ databases">
        <title>Hemimetabolous genomes reveal molecular basis of termite eusociality.</title>
        <authorList>
            <person name="Harrison M.C."/>
            <person name="Jongepier E."/>
            <person name="Robertson H.M."/>
            <person name="Arning N."/>
            <person name="Bitard-Feildel T."/>
            <person name="Chao H."/>
            <person name="Childers C.P."/>
            <person name="Dinh H."/>
            <person name="Doddapaneni H."/>
            <person name="Dugan S."/>
            <person name="Gowin J."/>
            <person name="Greiner C."/>
            <person name="Han Y."/>
            <person name="Hu H."/>
            <person name="Hughes D.S.T."/>
            <person name="Huylmans A.-K."/>
            <person name="Kemena C."/>
            <person name="Kremer L.P.M."/>
            <person name="Lee S.L."/>
            <person name="Lopez-Ezquerra A."/>
            <person name="Mallet L."/>
            <person name="Monroy-Kuhn J.M."/>
            <person name="Moser A."/>
            <person name="Murali S.C."/>
            <person name="Muzny D.M."/>
            <person name="Otani S."/>
            <person name="Piulachs M.-D."/>
            <person name="Poelchau M."/>
            <person name="Qu J."/>
            <person name="Schaub F."/>
            <person name="Wada-Katsumata A."/>
            <person name="Worley K.C."/>
            <person name="Xie Q."/>
            <person name="Ylla G."/>
            <person name="Poulsen M."/>
            <person name="Gibbs R.A."/>
            <person name="Schal C."/>
            <person name="Richards S."/>
            <person name="Belles X."/>
            <person name="Korb J."/>
            <person name="Bornberg-Bauer E."/>
        </authorList>
    </citation>
    <scope>NUCLEOTIDE SEQUENCE [LARGE SCALE GENOMIC DNA]</scope>
    <source>
        <tissue evidence="1">Whole body</tissue>
    </source>
</reference>
<dbReference type="EMBL" id="NEVH01003741">
    <property type="protein sequence ID" value="PNF40314.1"/>
    <property type="molecule type" value="Genomic_DNA"/>
</dbReference>
<comment type="caution">
    <text evidence="1">The sequence shown here is derived from an EMBL/GenBank/DDBJ whole genome shotgun (WGS) entry which is preliminary data.</text>
</comment>
<protein>
    <recommendedName>
        <fullName evidence="3">Tc1-like transposase DDE domain-containing protein</fullName>
    </recommendedName>
</protein>
<organism evidence="1 2">
    <name type="scientific">Cryptotermes secundus</name>
    <dbReference type="NCBI Taxonomy" id="105785"/>
    <lineage>
        <taxon>Eukaryota</taxon>
        <taxon>Metazoa</taxon>
        <taxon>Ecdysozoa</taxon>
        <taxon>Arthropoda</taxon>
        <taxon>Hexapoda</taxon>
        <taxon>Insecta</taxon>
        <taxon>Pterygota</taxon>
        <taxon>Neoptera</taxon>
        <taxon>Polyneoptera</taxon>
        <taxon>Dictyoptera</taxon>
        <taxon>Blattodea</taxon>
        <taxon>Blattoidea</taxon>
        <taxon>Termitoidae</taxon>
        <taxon>Kalotermitidae</taxon>
        <taxon>Cryptotermitinae</taxon>
        <taxon>Cryptotermes</taxon>
    </lineage>
</organism>
<gene>
    <name evidence="1" type="ORF">B7P43_G05786</name>
</gene>
<proteinExistence type="predicted"/>
<accession>A0A2J7RHK2</accession>
<dbReference type="GO" id="GO:0003676">
    <property type="term" value="F:nucleic acid binding"/>
    <property type="evidence" value="ECO:0007669"/>
    <property type="project" value="InterPro"/>
</dbReference>
<evidence type="ECO:0008006" key="3">
    <source>
        <dbReference type="Google" id="ProtNLM"/>
    </source>
</evidence>
<dbReference type="PANTHER" id="PTHR47326:SF1">
    <property type="entry name" value="HTH PSQ-TYPE DOMAIN-CONTAINING PROTEIN"/>
    <property type="match status" value="1"/>
</dbReference>
<dbReference type="STRING" id="105785.A0A2J7RHK2"/>
<dbReference type="InParanoid" id="A0A2J7RHK2"/>
<dbReference type="AlphaFoldDB" id="A0A2J7RHK2"/>
<dbReference type="Proteomes" id="UP000235965">
    <property type="component" value="Unassembled WGS sequence"/>
</dbReference>
<evidence type="ECO:0000313" key="1">
    <source>
        <dbReference type="EMBL" id="PNF40314.1"/>
    </source>
</evidence>
<dbReference type="InterPro" id="IPR036397">
    <property type="entry name" value="RNaseH_sf"/>
</dbReference>
<dbReference type="Gene3D" id="3.30.420.10">
    <property type="entry name" value="Ribonuclease H-like superfamily/Ribonuclease H"/>
    <property type="match status" value="1"/>
</dbReference>
<sequence length="125" mass="14704">MKYHVLNPFFVNLAPAKERFVYFTQDGATPYTHAAKETIRALQGKGLWPPRSPDLNPCDFYLRGKLKNVVYAKNPHDVEALEQNIREEIYNIQQRELQQVSRNLFKRIQACPTVEGRQFEHLLCW</sequence>
<keyword evidence="2" id="KW-1185">Reference proteome</keyword>